<dbReference type="Proteomes" id="UP001528823">
    <property type="component" value="Unassembled WGS sequence"/>
</dbReference>
<organism evidence="1 2">
    <name type="scientific">Spartinivicinus poritis</name>
    <dbReference type="NCBI Taxonomy" id="2994640"/>
    <lineage>
        <taxon>Bacteria</taxon>
        <taxon>Pseudomonadati</taxon>
        <taxon>Pseudomonadota</taxon>
        <taxon>Gammaproteobacteria</taxon>
        <taxon>Oceanospirillales</taxon>
        <taxon>Zooshikellaceae</taxon>
        <taxon>Spartinivicinus</taxon>
    </lineage>
</organism>
<evidence type="ECO:0000313" key="1">
    <source>
        <dbReference type="EMBL" id="MDE1463863.1"/>
    </source>
</evidence>
<dbReference type="InterPro" id="IPR036181">
    <property type="entry name" value="MIT_dom_sf"/>
</dbReference>
<dbReference type="RefSeq" id="WP_274690197.1">
    <property type="nucleotide sequence ID" value="NZ_JAPMOU010000025.1"/>
</dbReference>
<accession>A0ABT5UBW5</accession>
<sequence length="245" mass="28367">MITIIAYVKHSLENARLEKARLLSEFNSRVRRADYLLNDIPLQMLSNGLAVFLLEEKQQALECIKTLCGRKVTPDVLKGMEEVKQRLGVIQQEIANKQQEHFAITSEKRAKEIQSLLHELYRQVSDSYKSNRLNKADANKFSVQIKGLIITTSVELFSSFAKEAEKQEKYRLAIRYYTQALDELKKHNQKQQYVEQIKQLQSLIRTLEQKESEKAGMAEGSGQLLDQLDDIKGSDEDWKKKNVYD</sequence>
<protein>
    <submittedName>
        <fullName evidence="1">Uncharacterized protein</fullName>
    </submittedName>
</protein>
<evidence type="ECO:0000313" key="2">
    <source>
        <dbReference type="Proteomes" id="UP001528823"/>
    </source>
</evidence>
<dbReference type="EMBL" id="JAPMOU010000025">
    <property type="protein sequence ID" value="MDE1463863.1"/>
    <property type="molecule type" value="Genomic_DNA"/>
</dbReference>
<reference evidence="1 2" key="1">
    <citation type="submission" date="2022-11" db="EMBL/GenBank/DDBJ databases">
        <title>Spartinivicinus poritis sp. nov., isolated from scleractinian coral Porites lutea.</title>
        <authorList>
            <person name="Zhang G."/>
            <person name="Cai L."/>
            <person name="Wei Q."/>
        </authorList>
    </citation>
    <scope>NUCLEOTIDE SEQUENCE [LARGE SCALE GENOMIC DNA]</scope>
    <source>
        <strain evidence="1 2">A2-2</strain>
    </source>
</reference>
<keyword evidence="2" id="KW-1185">Reference proteome</keyword>
<comment type="caution">
    <text evidence="1">The sequence shown here is derived from an EMBL/GenBank/DDBJ whole genome shotgun (WGS) entry which is preliminary data.</text>
</comment>
<name>A0ABT5UBW5_9GAMM</name>
<proteinExistence type="predicted"/>
<gene>
    <name evidence="1" type="ORF">ORQ98_18070</name>
</gene>
<dbReference type="SUPFAM" id="SSF116846">
    <property type="entry name" value="MIT domain"/>
    <property type="match status" value="1"/>
</dbReference>